<organism evidence="1 2">
    <name type="scientific">Gossypium arboreum</name>
    <name type="common">Tree cotton</name>
    <name type="synonym">Gossypium nanking</name>
    <dbReference type="NCBI Taxonomy" id="29729"/>
    <lineage>
        <taxon>Eukaryota</taxon>
        <taxon>Viridiplantae</taxon>
        <taxon>Streptophyta</taxon>
        <taxon>Embryophyta</taxon>
        <taxon>Tracheophyta</taxon>
        <taxon>Spermatophyta</taxon>
        <taxon>Magnoliopsida</taxon>
        <taxon>eudicotyledons</taxon>
        <taxon>Gunneridae</taxon>
        <taxon>Pentapetalae</taxon>
        <taxon>rosids</taxon>
        <taxon>malvids</taxon>
        <taxon>Malvales</taxon>
        <taxon>Malvaceae</taxon>
        <taxon>Malvoideae</taxon>
        <taxon>Gossypium</taxon>
    </lineage>
</organism>
<reference evidence="2" key="1">
    <citation type="submission" date="2014-09" db="EMBL/GenBank/DDBJ databases">
        <authorList>
            <person name="Mudge J."/>
            <person name="Ramaraj T."/>
            <person name="Lindquist I.E."/>
            <person name="Bharti A.K."/>
            <person name="Sundararajan A."/>
            <person name="Cameron C.T."/>
            <person name="Woodward J.E."/>
            <person name="May G.D."/>
            <person name="Brubaker C."/>
            <person name="Broadhvest J."/>
            <person name="Wilkins T.A."/>
        </authorList>
    </citation>
    <scope>NUCLEOTIDE SEQUENCE</scope>
    <source>
        <strain evidence="2">cv. AKA8401</strain>
    </source>
</reference>
<dbReference type="Proteomes" id="UP000032142">
    <property type="component" value="Unassembled WGS sequence"/>
</dbReference>
<keyword evidence="2" id="KW-1185">Reference proteome</keyword>
<evidence type="ECO:0000313" key="1">
    <source>
        <dbReference type="EMBL" id="KHG19411.1"/>
    </source>
</evidence>
<sequence>MGTCHYGNAKKELRNFEGKRKVSILPLFHTKKGIYLATLSHYLYCFFGIRNHKSCALYNEAVDLVLILS</sequence>
<dbReference type="EMBL" id="KN412984">
    <property type="protein sequence ID" value="KHG19411.1"/>
    <property type="molecule type" value="Genomic_DNA"/>
</dbReference>
<protein>
    <submittedName>
        <fullName evidence="1">Protein translocase subunit SecA</fullName>
    </submittedName>
</protein>
<name>A0A0B0P7S8_GOSAR</name>
<accession>A0A0B0P7S8</accession>
<gene>
    <name evidence="1" type="ORF">F383_23927</name>
</gene>
<dbReference type="AlphaFoldDB" id="A0A0B0P7S8"/>
<proteinExistence type="predicted"/>
<evidence type="ECO:0000313" key="2">
    <source>
        <dbReference type="Proteomes" id="UP000032142"/>
    </source>
</evidence>